<dbReference type="SUPFAM" id="SSF56219">
    <property type="entry name" value="DNase I-like"/>
    <property type="match status" value="1"/>
</dbReference>
<gene>
    <name evidence="1" type="ORF">CTI12_AA276240</name>
</gene>
<keyword evidence="1" id="KW-0695">RNA-directed DNA polymerase</keyword>
<dbReference type="GO" id="GO:0003964">
    <property type="term" value="F:RNA-directed DNA polymerase activity"/>
    <property type="evidence" value="ECO:0007669"/>
    <property type="project" value="UniProtKB-KW"/>
</dbReference>
<evidence type="ECO:0000313" key="2">
    <source>
        <dbReference type="Proteomes" id="UP000245207"/>
    </source>
</evidence>
<dbReference type="OrthoDB" id="1935929at2759"/>
<keyword evidence="2" id="KW-1185">Reference proteome</keyword>
<dbReference type="STRING" id="35608.A0A2U1NDQ3"/>
<dbReference type="AlphaFoldDB" id="A0A2U1NDQ3"/>
<dbReference type="InterPro" id="IPR036691">
    <property type="entry name" value="Endo/exonu/phosph_ase_sf"/>
</dbReference>
<dbReference type="EMBL" id="PKPP01003043">
    <property type="protein sequence ID" value="PWA71655.1"/>
    <property type="molecule type" value="Genomic_DNA"/>
</dbReference>
<reference evidence="1 2" key="1">
    <citation type="journal article" date="2018" name="Mol. Plant">
        <title>The genome of Artemisia annua provides insight into the evolution of Asteraceae family and artemisinin biosynthesis.</title>
        <authorList>
            <person name="Shen Q."/>
            <person name="Zhang L."/>
            <person name="Liao Z."/>
            <person name="Wang S."/>
            <person name="Yan T."/>
            <person name="Shi P."/>
            <person name="Liu M."/>
            <person name="Fu X."/>
            <person name="Pan Q."/>
            <person name="Wang Y."/>
            <person name="Lv Z."/>
            <person name="Lu X."/>
            <person name="Zhang F."/>
            <person name="Jiang W."/>
            <person name="Ma Y."/>
            <person name="Chen M."/>
            <person name="Hao X."/>
            <person name="Li L."/>
            <person name="Tang Y."/>
            <person name="Lv G."/>
            <person name="Zhou Y."/>
            <person name="Sun X."/>
            <person name="Brodelius P.E."/>
            <person name="Rose J.K.C."/>
            <person name="Tang K."/>
        </authorList>
    </citation>
    <scope>NUCLEOTIDE SEQUENCE [LARGE SCALE GENOMIC DNA]</scope>
    <source>
        <strain evidence="2">cv. Huhao1</strain>
        <tissue evidence="1">Leaf</tissue>
    </source>
</reference>
<accession>A0A2U1NDQ3</accession>
<dbReference type="Gene3D" id="3.60.10.10">
    <property type="entry name" value="Endonuclease/exonuclease/phosphatase"/>
    <property type="match status" value="1"/>
</dbReference>
<dbReference type="Proteomes" id="UP000245207">
    <property type="component" value="Unassembled WGS sequence"/>
</dbReference>
<keyword evidence="1" id="KW-0808">Transferase</keyword>
<evidence type="ECO:0000313" key="1">
    <source>
        <dbReference type="EMBL" id="PWA71655.1"/>
    </source>
</evidence>
<protein>
    <submittedName>
        <fullName evidence="1">Reverse transcriptase</fullName>
    </submittedName>
</protein>
<keyword evidence="1" id="KW-0548">Nucleotidyltransferase</keyword>
<name>A0A2U1NDQ3_ARTAN</name>
<sequence length="374" mass="42345">MGDAYYVDPVGRSSGLAIWWNSATGLSILNGNKNLIIVEGTFSARVLSYPGFLCFVYAPHDAASRSPIWNAIIQKSSLNVPCFIVGDLNLIGSSKDKEGGYHICHIEKFQNFIASASILEVPYTGLYFTWSNQRCGEAFIRERIDRAFGNINLFELYPYHCLLHKPLIGSDQVPLIYCSQSSSSNKCYWFCFESMWTTHEDCETIVREAWLNLCTDNNLQTLKNNLSICARKLKQWSKCSLGNNRKLIDCYARELAVIQGLRSTPKTILREHQLLQDLEDHFMALFQSSGPRDLEEAVSALNPVVSQEINNKLQTRVSTEEIYRATKQLGGLKAPGEDGFSSIFYHKYWHLVGDSVCKAISYFFETGHMLPKIN</sequence>
<dbReference type="PANTHER" id="PTHR33710">
    <property type="entry name" value="BNAC02G09200D PROTEIN"/>
    <property type="match status" value="1"/>
</dbReference>
<organism evidence="1 2">
    <name type="scientific">Artemisia annua</name>
    <name type="common">Sweet wormwood</name>
    <dbReference type="NCBI Taxonomy" id="35608"/>
    <lineage>
        <taxon>Eukaryota</taxon>
        <taxon>Viridiplantae</taxon>
        <taxon>Streptophyta</taxon>
        <taxon>Embryophyta</taxon>
        <taxon>Tracheophyta</taxon>
        <taxon>Spermatophyta</taxon>
        <taxon>Magnoliopsida</taxon>
        <taxon>eudicotyledons</taxon>
        <taxon>Gunneridae</taxon>
        <taxon>Pentapetalae</taxon>
        <taxon>asterids</taxon>
        <taxon>campanulids</taxon>
        <taxon>Asterales</taxon>
        <taxon>Asteraceae</taxon>
        <taxon>Asteroideae</taxon>
        <taxon>Anthemideae</taxon>
        <taxon>Artemisiinae</taxon>
        <taxon>Artemisia</taxon>
    </lineage>
</organism>
<dbReference type="PANTHER" id="PTHR33710:SF79">
    <property type="entry name" value="OS06G0205337 PROTEIN"/>
    <property type="match status" value="1"/>
</dbReference>
<proteinExistence type="predicted"/>
<comment type="caution">
    <text evidence="1">The sequence shown here is derived from an EMBL/GenBank/DDBJ whole genome shotgun (WGS) entry which is preliminary data.</text>
</comment>